<dbReference type="EMBL" id="CAJNOG010000148">
    <property type="protein sequence ID" value="CAF1010107.1"/>
    <property type="molecule type" value="Genomic_DNA"/>
</dbReference>
<evidence type="ECO:0000313" key="2">
    <source>
        <dbReference type="Proteomes" id="UP000663845"/>
    </source>
</evidence>
<reference evidence="1" key="1">
    <citation type="submission" date="2021-02" db="EMBL/GenBank/DDBJ databases">
        <authorList>
            <person name="Nowell W R."/>
        </authorList>
    </citation>
    <scope>NUCLEOTIDE SEQUENCE</scope>
</reference>
<evidence type="ECO:0000313" key="1">
    <source>
        <dbReference type="EMBL" id="CAF1010107.1"/>
    </source>
</evidence>
<dbReference type="AlphaFoldDB" id="A0A814HFE7"/>
<organism evidence="1 2">
    <name type="scientific">Adineta steineri</name>
    <dbReference type="NCBI Taxonomy" id="433720"/>
    <lineage>
        <taxon>Eukaryota</taxon>
        <taxon>Metazoa</taxon>
        <taxon>Spiralia</taxon>
        <taxon>Gnathifera</taxon>
        <taxon>Rotifera</taxon>
        <taxon>Eurotatoria</taxon>
        <taxon>Bdelloidea</taxon>
        <taxon>Adinetida</taxon>
        <taxon>Adinetidae</taxon>
        <taxon>Adineta</taxon>
    </lineage>
</organism>
<proteinExistence type="predicted"/>
<gene>
    <name evidence="1" type="ORF">JYZ213_LOCUS16482</name>
</gene>
<protein>
    <submittedName>
        <fullName evidence="1">Uncharacterized protein</fullName>
    </submittedName>
</protein>
<sequence>MYSFSYLYGMETNPSDPQYRLLHQKAKITEANAATPRQIQDYPATFEHNNHGDEQFTYANQGSKSQNIQKKSASTHNLSTDMVSRIEYDEKEQECLAKDEQIQILQAKIRRLEHLLHLKDVRVEDLAEKLDQSRGISGPHNGTSNRQQHFETDEYERYRIHEERLKEKHYQLIENLHSKHQATRNELLFVQRQKLEQCIEYETRKLQELQSTFESDWMEFRNTQKTRKLQSISLPYSNGTFLRTQLKPFATTVVRSPVLSSHAPVILRSTGSHRIPSWHTWPNNDLNNDEQFWAISNASDNILF</sequence>
<name>A0A814HFE7_9BILA</name>
<dbReference type="Proteomes" id="UP000663845">
    <property type="component" value="Unassembled WGS sequence"/>
</dbReference>
<accession>A0A814HFE7</accession>
<comment type="caution">
    <text evidence="1">The sequence shown here is derived from an EMBL/GenBank/DDBJ whole genome shotgun (WGS) entry which is preliminary data.</text>
</comment>